<evidence type="ECO:0000256" key="5">
    <source>
        <dbReference type="ARBA" id="ARBA00022832"/>
    </source>
</evidence>
<accession>A0A0S7XQ72</accession>
<evidence type="ECO:0000256" key="7">
    <source>
        <dbReference type="ARBA" id="ARBA00023098"/>
    </source>
</evidence>
<comment type="caution">
    <text evidence="12">The sequence shown here is derived from an EMBL/GenBank/DDBJ whole genome shotgun (WGS) entry which is preliminary data.</text>
</comment>
<dbReference type="GO" id="GO:0009317">
    <property type="term" value="C:acetyl-CoA carboxylase complex"/>
    <property type="evidence" value="ECO:0007669"/>
    <property type="project" value="InterPro"/>
</dbReference>
<name>A0A0S7XQ72_9BACT</name>
<keyword evidence="10" id="KW-0963">Cytoplasm</keyword>
<evidence type="ECO:0000256" key="6">
    <source>
        <dbReference type="ARBA" id="ARBA00022840"/>
    </source>
</evidence>
<sequence length="326" mass="35924">MASYWSPLEGPLIEIEEQIAELERLTERRGIDKSAQIAVLRRRHAELSERIFSNLSAWDKTLMARHPKRPYTLDYVPLIFSEFIELHGDRRFGDDPAIVAGLARLDGRTVALVGHQKGRDIKERQFRNFGSARPEGYRKAMRIMKMAEKFGFPVVSFVDTPAAECRVEAEERGICEAIASSMMTMSQLAVPIVVIVIGEGGSGGAIALALGDWVAMLEHGIYSVIPPEGCAAILSTFGRTSSRASEAAEALRLTAEAIFGLGVIDEIIEEPLGGAHRDVEATAQRIKSSILRSLEGLSHLTPAELIDGRYRKFRRMGQVTEPPPAE</sequence>
<dbReference type="EC" id="2.1.3.15" evidence="10"/>
<dbReference type="UniPathway" id="UPA00655">
    <property type="reaction ID" value="UER00711"/>
</dbReference>
<evidence type="ECO:0000256" key="10">
    <source>
        <dbReference type="HAMAP-Rule" id="MF_00823"/>
    </source>
</evidence>
<evidence type="ECO:0000313" key="12">
    <source>
        <dbReference type="EMBL" id="KPJ64645.1"/>
    </source>
</evidence>
<dbReference type="InterPro" id="IPR001095">
    <property type="entry name" value="Acetyl_CoA_COase_a_su"/>
</dbReference>
<keyword evidence="8 10" id="KW-0275">Fatty acid biosynthesis</keyword>
<dbReference type="AlphaFoldDB" id="A0A0S7XQ72"/>
<keyword evidence="2 10" id="KW-0444">Lipid biosynthesis</keyword>
<keyword evidence="4 10" id="KW-0547">Nucleotide-binding</keyword>
<comment type="subcellular location">
    <subcellularLocation>
        <location evidence="10">Cytoplasm</location>
    </subcellularLocation>
</comment>
<evidence type="ECO:0000313" key="13">
    <source>
        <dbReference type="Proteomes" id="UP000052020"/>
    </source>
</evidence>
<comment type="function">
    <text evidence="10">Component of the acetyl coenzyme A carboxylase (ACC) complex. First, biotin carboxylase catalyzes the carboxylation of biotin on its carrier protein (BCCP) and then the CO(2) group is transferred by the carboxyltransferase to acetyl-CoA to form malonyl-CoA.</text>
</comment>
<dbReference type="GO" id="GO:0003989">
    <property type="term" value="F:acetyl-CoA carboxylase activity"/>
    <property type="evidence" value="ECO:0007669"/>
    <property type="project" value="InterPro"/>
</dbReference>
<dbReference type="PANTHER" id="PTHR42853:SF3">
    <property type="entry name" value="ACETYL-COENZYME A CARBOXYLASE CARBOXYL TRANSFERASE SUBUNIT ALPHA, CHLOROPLASTIC"/>
    <property type="match status" value="1"/>
</dbReference>
<reference evidence="12 13" key="1">
    <citation type="journal article" date="2015" name="Microbiome">
        <title>Genomic resolution of linkages in carbon, nitrogen, and sulfur cycling among widespread estuary sediment bacteria.</title>
        <authorList>
            <person name="Baker B.J."/>
            <person name="Lazar C.S."/>
            <person name="Teske A.P."/>
            <person name="Dick G.J."/>
        </authorList>
    </citation>
    <scope>NUCLEOTIDE SEQUENCE [LARGE SCALE GENOMIC DNA]</scope>
    <source>
        <strain evidence="12">DG_56</strain>
    </source>
</reference>
<dbReference type="NCBIfam" id="NF041504">
    <property type="entry name" value="AccA_sub"/>
    <property type="match status" value="1"/>
</dbReference>
<dbReference type="EMBL" id="LIZY01000014">
    <property type="protein sequence ID" value="KPJ64645.1"/>
    <property type="molecule type" value="Genomic_DNA"/>
</dbReference>
<dbReference type="PRINTS" id="PR01069">
    <property type="entry name" value="ACCCTRFRASEA"/>
</dbReference>
<comment type="similarity">
    <text evidence="10">Belongs to the AccA family.</text>
</comment>
<dbReference type="SUPFAM" id="SSF52096">
    <property type="entry name" value="ClpP/crotonase"/>
    <property type="match status" value="1"/>
</dbReference>
<proteinExistence type="inferred from homology"/>
<evidence type="ECO:0000256" key="8">
    <source>
        <dbReference type="ARBA" id="ARBA00023160"/>
    </source>
</evidence>
<organism evidence="12 13">
    <name type="scientific">candidate division KD3-62 bacterium DG_56</name>
    <dbReference type="NCBI Taxonomy" id="1704032"/>
    <lineage>
        <taxon>Bacteria</taxon>
        <taxon>candidate division KD3-62</taxon>
    </lineage>
</organism>
<dbReference type="Gene3D" id="3.90.226.10">
    <property type="entry name" value="2-enoyl-CoA Hydratase, Chain A, domain 1"/>
    <property type="match status" value="1"/>
</dbReference>
<dbReference type="GO" id="GO:0006633">
    <property type="term" value="P:fatty acid biosynthetic process"/>
    <property type="evidence" value="ECO:0007669"/>
    <property type="project" value="UniProtKB-KW"/>
</dbReference>
<dbReference type="Pfam" id="PF03255">
    <property type="entry name" value="ACCA"/>
    <property type="match status" value="1"/>
</dbReference>
<comment type="catalytic activity">
    <reaction evidence="9 10">
        <text>N(6)-carboxybiotinyl-L-lysyl-[protein] + acetyl-CoA = N(6)-biotinyl-L-lysyl-[protein] + malonyl-CoA</text>
        <dbReference type="Rhea" id="RHEA:54728"/>
        <dbReference type="Rhea" id="RHEA-COMP:10505"/>
        <dbReference type="Rhea" id="RHEA-COMP:10506"/>
        <dbReference type="ChEBI" id="CHEBI:57288"/>
        <dbReference type="ChEBI" id="CHEBI:57384"/>
        <dbReference type="ChEBI" id="CHEBI:83144"/>
        <dbReference type="ChEBI" id="CHEBI:83145"/>
        <dbReference type="EC" id="2.1.3.15"/>
    </reaction>
</comment>
<dbReference type="NCBIfam" id="TIGR00513">
    <property type="entry name" value="accA"/>
    <property type="match status" value="1"/>
</dbReference>
<dbReference type="PANTHER" id="PTHR42853">
    <property type="entry name" value="ACETYL-COENZYME A CARBOXYLASE CARBOXYL TRANSFERASE SUBUNIT ALPHA"/>
    <property type="match status" value="1"/>
</dbReference>
<feature type="domain" description="CoA carboxyltransferase C-terminal" evidence="11">
    <location>
        <begin position="30"/>
        <end position="296"/>
    </location>
</feature>
<comment type="subunit">
    <text evidence="10">Acetyl-CoA carboxylase is a heterohexamer composed of biotin carboxyl carrier protein (AccB), biotin carboxylase (AccC) and two subunits each of ACCase subunit alpha (AccA) and ACCase subunit beta (AccD).</text>
</comment>
<evidence type="ECO:0000256" key="4">
    <source>
        <dbReference type="ARBA" id="ARBA00022741"/>
    </source>
</evidence>
<keyword evidence="3 10" id="KW-0808">Transferase</keyword>
<evidence type="ECO:0000256" key="2">
    <source>
        <dbReference type="ARBA" id="ARBA00022516"/>
    </source>
</evidence>
<dbReference type="GO" id="GO:0016743">
    <property type="term" value="F:carboxyl- or carbamoyltransferase activity"/>
    <property type="evidence" value="ECO:0007669"/>
    <property type="project" value="UniProtKB-UniRule"/>
</dbReference>
<evidence type="ECO:0000256" key="1">
    <source>
        <dbReference type="ARBA" id="ARBA00004956"/>
    </source>
</evidence>
<dbReference type="Proteomes" id="UP000052020">
    <property type="component" value="Unassembled WGS sequence"/>
</dbReference>
<keyword evidence="6 10" id="KW-0067">ATP-binding</keyword>
<dbReference type="HAMAP" id="MF_00823">
    <property type="entry name" value="AcetylCoA_CT_alpha"/>
    <property type="match status" value="1"/>
</dbReference>
<dbReference type="GO" id="GO:2001295">
    <property type="term" value="P:malonyl-CoA biosynthetic process"/>
    <property type="evidence" value="ECO:0007669"/>
    <property type="project" value="UniProtKB-UniRule"/>
</dbReference>
<dbReference type="InterPro" id="IPR029045">
    <property type="entry name" value="ClpP/crotonase-like_dom_sf"/>
</dbReference>
<evidence type="ECO:0000259" key="11">
    <source>
        <dbReference type="PROSITE" id="PS50989"/>
    </source>
</evidence>
<dbReference type="PROSITE" id="PS50989">
    <property type="entry name" value="COA_CT_CTER"/>
    <property type="match status" value="1"/>
</dbReference>
<gene>
    <name evidence="10" type="primary">accA</name>
    <name evidence="12" type="ORF">AMK68_01005</name>
</gene>
<keyword evidence="7 10" id="KW-0443">Lipid metabolism</keyword>
<evidence type="ECO:0000256" key="3">
    <source>
        <dbReference type="ARBA" id="ARBA00022679"/>
    </source>
</evidence>
<dbReference type="InterPro" id="IPR011763">
    <property type="entry name" value="COA_CT_C"/>
</dbReference>
<protein>
    <recommendedName>
        <fullName evidence="10">Acetyl-coenzyme A carboxylase carboxyl transferase subunit alpha</fullName>
        <shortName evidence="10">ACCase subunit alpha</shortName>
        <shortName evidence="10">Acetyl-CoA carboxylase carboxyltransferase subunit alpha</shortName>
        <ecNumber evidence="10">2.1.3.15</ecNumber>
    </recommendedName>
</protein>
<evidence type="ECO:0000256" key="9">
    <source>
        <dbReference type="ARBA" id="ARBA00049152"/>
    </source>
</evidence>
<dbReference type="NCBIfam" id="NF004344">
    <property type="entry name" value="PRK05724.1"/>
    <property type="match status" value="1"/>
</dbReference>
<dbReference type="GO" id="GO:0005524">
    <property type="term" value="F:ATP binding"/>
    <property type="evidence" value="ECO:0007669"/>
    <property type="project" value="UniProtKB-KW"/>
</dbReference>
<keyword evidence="5 10" id="KW-0276">Fatty acid metabolism</keyword>
<comment type="pathway">
    <text evidence="1 10">Lipid metabolism; malonyl-CoA biosynthesis; malonyl-CoA from acetyl-CoA: step 1/1.</text>
</comment>
<dbReference type="PATRIC" id="fig|1704032.3.peg.1104"/>